<evidence type="ECO:0000256" key="4">
    <source>
        <dbReference type="ARBA" id="ARBA00022989"/>
    </source>
</evidence>
<evidence type="ECO:0000256" key="6">
    <source>
        <dbReference type="SAM" id="Phobius"/>
    </source>
</evidence>
<evidence type="ECO:0000313" key="9">
    <source>
        <dbReference type="Proteomes" id="UP000295680"/>
    </source>
</evidence>
<comment type="subcellular location">
    <subcellularLocation>
        <location evidence="1">Cell membrane</location>
        <topology evidence="1">Multi-pass membrane protein</topology>
    </subcellularLocation>
</comment>
<reference evidence="8 9" key="1">
    <citation type="submission" date="2019-03" db="EMBL/GenBank/DDBJ databases">
        <title>Genomic Encyclopedia of Type Strains, Phase IV (KMG-IV): sequencing the most valuable type-strain genomes for metagenomic binning, comparative biology and taxonomic classification.</title>
        <authorList>
            <person name="Goeker M."/>
        </authorList>
    </citation>
    <scope>NUCLEOTIDE SEQUENCE [LARGE SCALE GENOMIC DNA]</scope>
    <source>
        <strain evidence="8 9">DSM 45934</strain>
    </source>
</reference>
<feature type="transmembrane region" description="Helical" evidence="6">
    <location>
        <begin position="193"/>
        <end position="212"/>
    </location>
</feature>
<dbReference type="Proteomes" id="UP000295680">
    <property type="component" value="Unassembled WGS sequence"/>
</dbReference>
<evidence type="ECO:0000256" key="2">
    <source>
        <dbReference type="ARBA" id="ARBA00022475"/>
    </source>
</evidence>
<dbReference type="PANTHER" id="PTHR35007">
    <property type="entry name" value="INTEGRAL MEMBRANE PROTEIN-RELATED"/>
    <property type="match status" value="1"/>
</dbReference>
<dbReference type="EMBL" id="SLWS01000001">
    <property type="protein sequence ID" value="TCO64279.1"/>
    <property type="molecule type" value="Genomic_DNA"/>
</dbReference>
<dbReference type="PANTHER" id="PTHR35007:SF4">
    <property type="entry name" value="CONSERVED TRANSMEMBRANE PROTEIN-RELATED"/>
    <property type="match status" value="1"/>
</dbReference>
<evidence type="ECO:0000256" key="5">
    <source>
        <dbReference type="ARBA" id="ARBA00023136"/>
    </source>
</evidence>
<accession>A0A4R2K3E8</accession>
<dbReference type="InterPro" id="IPR018076">
    <property type="entry name" value="T2SS_GspF_dom"/>
</dbReference>
<comment type="caution">
    <text evidence="8">The sequence shown here is derived from an EMBL/GenBank/DDBJ whole genome shotgun (WGS) entry which is preliminary data.</text>
</comment>
<name>A0A4R2K3E8_9PSEU</name>
<evidence type="ECO:0000259" key="7">
    <source>
        <dbReference type="Pfam" id="PF00482"/>
    </source>
</evidence>
<keyword evidence="5 6" id="KW-0472">Membrane</keyword>
<feature type="domain" description="Type II secretion system protein GspF" evidence="7">
    <location>
        <begin position="96"/>
        <end position="210"/>
    </location>
</feature>
<gene>
    <name evidence="8" type="ORF">EV192_10144</name>
</gene>
<keyword evidence="9" id="KW-1185">Reference proteome</keyword>
<proteinExistence type="predicted"/>
<sequence length="258" mass="26741">MITVLLLLSGAALTWPTRWASRRLRSLLGHRRRPLELPKPNTVVVGVASAVVGGLALGIGGAVAGGLVGSVTLRRWRSRRAVQDRVRALSDLAETLRSLVGELRAGAHPVVAAESVAVDAPPVGAQALRAIAAAARLGGDVESAVQEPLLVDTVHAWALAQRHGLPLADLLAAVVRDLDQRARFARQVQARMAGPRASATILAVLPAVGVGLGEVMGARPLHILSSTTAGQIMLVLGVGLVCAGVAWSARLTRQAVLP</sequence>
<dbReference type="GO" id="GO:0005886">
    <property type="term" value="C:plasma membrane"/>
    <property type="evidence" value="ECO:0007669"/>
    <property type="project" value="UniProtKB-SubCell"/>
</dbReference>
<dbReference type="Pfam" id="PF00482">
    <property type="entry name" value="T2SSF"/>
    <property type="match status" value="1"/>
</dbReference>
<dbReference type="AlphaFoldDB" id="A0A4R2K3E8"/>
<protein>
    <submittedName>
        <fullName evidence="8">Tight adherence protein B</fullName>
    </submittedName>
</protein>
<feature type="transmembrane region" description="Helical" evidence="6">
    <location>
        <begin position="232"/>
        <end position="249"/>
    </location>
</feature>
<evidence type="ECO:0000256" key="3">
    <source>
        <dbReference type="ARBA" id="ARBA00022692"/>
    </source>
</evidence>
<feature type="transmembrane region" description="Helical" evidence="6">
    <location>
        <begin position="44"/>
        <end position="73"/>
    </location>
</feature>
<keyword evidence="3 6" id="KW-0812">Transmembrane</keyword>
<evidence type="ECO:0000256" key="1">
    <source>
        <dbReference type="ARBA" id="ARBA00004651"/>
    </source>
</evidence>
<keyword evidence="4 6" id="KW-1133">Transmembrane helix</keyword>
<dbReference type="RefSeq" id="WP_132109948.1">
    <property type="nucleotide sequence ID" value="NZ_SLWS01000001.1"/>
</dbReference>
<evidence type="ECO:0000313" key="8">
    <source>
        <dbReference type="EMBL" id="TCO64279.1"/>
    </source>
</evidence>
<organism evidence="8 9">
    <name type="scientific">Actinocrispum wychmicini</name>
    <dbReference type="NCBI Taxonomy" id="1213861"/>
    <lineage>
        <taxon>Bacteria</taxon>
        <taxon>Bacillati</taxon>
        <taxon>Actinomycetota</taxon>
        <taxon>Actinomycetes</taxon>
        <taxon>Pseudonocardiales</taxon>
        <taxon>Pseudonocardiaceae</taxon>
        <taxon>Actinocrispum</taxon>
    </lineage>
</organism>
<dbReference type="OrthoDB" id="3712305at2"/>
<keyword evidence="2" id="KW-1003">Cell membrane</keyword>